<keyword evidence="2" id="KW-1185">Reference proteome</keyword>
<gene>
    <name evidence="1" type="ORF">GCM10009097_00850</name>
</gene>
<proteinExistence type="predicted"/>
<dbReference type="SUPFAM" id="SSF56935">
    <property type="entry name" value="Porins"/>
    <property type="match status" value="1"/>
</dbReference>
<dbReference type="InterPro" id="IPR010239">
    <property type="entry name" value="CHP02001"/>
</dbReference>
<organism evidence="1 2">
    <name type="scientific">Pigmentiphaga daeguensis</name>
    <dbReference type="NCBI Taxonomy" id="414049"/>
    <lineage>
        <taxon>Bacteria</taxon>
        <taxon>Pseudomonadati</taxon>
        <taxon>Pseudomonadota</taxon>
        <taxon>Betaproteobacteria</taxon>
        <taxon>Burkholderiales</taxon>
        <taxon>Alcaligenaceae</taxon>
        <taxon>Pigmentiphaga</taxon>
    </lineage>
</organism>
<reference evidence="2" key="1">
    <citation type="journal article" date="2019" name="Int. J. Syst. Evol. Microbiol.">
        <title>The Global Catalogue of Microorganisms (GCM) 10K type strain sequencing project: providing services to taxonomists for standard genome sequencing and annotation.</title>
        <authorList>
            <consortium name="The Broad Institute Genomics Platform"/>
            <consortium name="The Broad Institute Genome Sequencing Center for Infectious Disease"/>
            <person name="Wu L."/>
            <person name="Ma J."/>
        </authorList>
    </citation>
    <scope>NUCLEOTIDE SEQUENCE [LARGE SCALE GENOMIC DNA]</scope>
    <source>
        <strain evidence="2">JCM 14330</strain>
    </source>
</reference>
<comment type="caution">
    <text evidence="1">The sequence shown here is derived from an EMBL/GenBank/DDBJ whole genome shotgun (WGS) entry which is preliminary data.</text>
</comment>
<sequence length="248" mass="27283">MAGHVYHPFQVENMRLILVLSRGSLAVLGCAALLAVLPGDARAQWTGSAALTSDYVWRGSSQTRERPAVQAGVRYTHESGLYASAWGSTVKFKPDNGAYTEFDLAAGWAGRLAPDWALDAYFLRYQYPSTQGHPNWNEVNFAVTWRDRYWLALGHSNNAMASRTAGTYALLGARHPLGHTWRVEAALARYFLDDAYADSYTHASVGAVWAFKPPFELRLTLHGTDAAARRLFPGMAGTRGEIALQAAF</sequence>
<protein>
    <submittedName>
        <fullName evidence="1">Uncharacterized protein</fullName>
    </submittedName>
</protein>
<dbReference type="Proteomes" id="UP001501706">
    <property type="component" value="Unassembled WGS sequence"/>
</dbReference>
<dbReference type="Pfam" id="PF09694">
    <property type="entry name" value="Gcw_chp"/>
    <property type="match status" value="1"/>
</dbReference>
<dbReference type="NCBIfam" id="TIGR02001">
    <property type="entry name" value="gcw_chp"/>
    <property type="match status" value="1"/>
</dbReference>
<evidence type="ECO:0000313" key="1">
    <source>
        <dbReference type="EMBL" id="GAA0489286.1"/>
    </source>
</evidence>
<evidence type="ECO:0000313" key="2">
    <source>
        <dbReference type="Proteomes" id="UP001501706"/>
    </source>
</evidence>
<name>A0ABP3KY25_9BURK</name>
<accession>A0ABP3KY25</accession>
<dbReference type="EMBL" id="BAAAEN010000001">
    <property type="protein sequence ID" value="GAA0489286.1"/>
    <property type="molecule type" value="Genomic_DNA"/>
</dbReference>